<proteinExistence type="predicted"/>
<dbReference type="EMBL" id="CP049889">
    <property type="protein sequence ID" value="QIK51968.1"/>
    <property type="molecule type" value="Genomic_DNA"/>
</dbReference>
<keyword evidence="2" id="KW-1185">Reference proteome</keyword>
<gene>
    <name evidence="1" type="ORF">G7058_07985</name>
</gene>
<protein>
    <recommendedName>
        <fullName evidence="3">DUF2007 domain-containing protein</fullName>
    </recommendedName>
</protein>
<dbReference type="RefSeq" id="WP_166063030.1">
    <property type="nucleotide sequence ID" value="NZ_CP049889.1"/>
</dbReference>
<evidence type="ECO:0000313" key="2">
    <source>
        <dbReference type="Proteomes" id="UP000501830"/>
    </source>
</evidence>
<dbReference type="AlphaFoldDB" id="A0A6G7WIE7"/>
<organism evidence="1 2">
    <name type="scientific">Jeotgalibaca porci</name>
    <dbReference type="NCBI Taxonomy" id="1868793"/>
    <lineage>
        <taxon>Bacteria</taxon>
        <taxon>Bacillati</taxon>
        <taxon>Bacillota</taxon>
        <taxon>Bacilli</taxon>
        <taxon>Lactobacillales</taxon>
        <taxon>Carnobacteriaceae</taxon>
        <taxon>Jeotgalibaca</taxon>
    </lineage>
</organism>
<evidence type="ECO:0000313" key="1">
    <source>
        <dbReference type="EMBL" id="QIK51968.1"/>
    </source>
</evidence>
<name>A0A6G7WIE7_9LACT</name>
<reference evidence="1 2" key="1">
    <citation type="journal article" date="2017" name="Int. J. Syst. Evol. Microbiol.">
        <title>Jeotgalibaca porci sp. nov. and Jeotgalibaca arthritidis sp. nov., isolated from pigs, and emended description of the genus Jeotgalibaca.</title>
        <authorList>
            <person name="Zamora L."/>
            <person name="Perez-Sancho M."/>
            <person name="Dominguez L."/>
            <person name="Fernandez-Garayzabal J.F."/>
            <person name="Vela A.I."/>
        </authorList>
    </citation>
    <scope>NUCLEOTIDE SEQUENCE [LARGE SCALE GENOMIC DNA]</scope>
    <source>
        <strain evidence="1 2">CCUG 69148</strain>
    </source>
</reference>
<accession>A0A6G7WIE7</accession>
<dbReference type="KEGG" id="jpo:G7058_07985"/>
<dbReference type="GeneID" id="94553219"/>
<evidence type="ECO:0008006" key="3">
    <source>
        <dbReference type="Google" id="ProtNLM"/>
    </source>
</evidence>
<sequence length="75" mass="9002">MFWDWREFRTLYKMEEMNAVIAALQKEHIPYKVKTNTRLGANRSYAGTTGMKTDTLYEYRILLKKEDLEKAAYFI</sequence>
<dbReference type="Proteomes" id="UP000501830">
    <property type="component" value="Chromosome"/>
</dbReference>